<proteinExistence type="predicted"/>
<reference evidence="1" key="1">
    <citation type="submission" date="2016-07" db="EMBL/GenBank/DDBJ databases">
        <authorList>
            <person name="Bretaudeau A."/>
        </authorList>
    </citation>
    <scope>NUCLEOTIDE SEQUENCE</scope>
    <source>
        <strain evidence="1">Rice</strain>
        <tissue evidence="1">Whole body</tissue>
    </source>
</reference>
<accession>A0A2H1WNI9</accession>
<evidence type="ECO:0000313" key="1">
    <source>
        <dbReference type="EMBL" id="SOQ54546.1"/>
    </source>
</evidence>
<organism evidence="1">
    <name type="scientific">Spodoptera frugiperda</name>
    <name type="common">Fall armyworm</name>
    <dbReference type="NCBI Taxonomy" id="7108"/>
    <lineage>
        <taxon>Eukaryota</taxon>
        <taxon>Metazoa</taxon>
        <taxon>Ecdysozoa</taxon>
        <taxon>Arthropoda</taxon>
        <taxon>Hexapoda</taxon>
        <taxon>Insecta</taxon>
        <taxon>Pterygota</taxon>
        <taxon>Neoptera</taxon>
        <taxon>Endopterygota</taxon>
        <taxon>Lepidoptera</taxon>
        <taxon>Glossata</taxon>
        <taxon>Ditrysia</taxon>
        <taxon>Noctuoidea</taxon>
        <taxon>Noctuidae</taxon>
        <taxon>Amphipyrinae</taxon>
        <taxon>Spodoptera</taxon>
    </lineage>
</organism>
<protein>
    <submittedName>
        <fullName evidence="1">SFRICE_034247</fullName>
    </submittedName>
</protein>
<name>A0A2H1WNI9_SPOFR</name>
<dbReference type="AlphaFoldDB" id="A0A2H1WNI9"/>
<dbReference type="EMBL" id="ODYU01009850">
    <property type="protein sequence ID" value="SOQ54546.1"/>
    <property type="molecule type" value="Genomic_DNA"/>
</dbReference>
<sequence>MCPVYGNRLNPYYHIRLITQMLKSGCTCTVAALRTVMSPSAYPIVDKRRLKKYTKMEKKLTKKVSSRLLSPQEVHITARNAAMQSTPTFHHFCCKSHDGRVGIAPIKSVFALHGVNPLYDTY</sequence>
<gene>
    <name evidence="1" type="ORF">SFRICE_034247</name>
</gene>